<reference evidence="4" key="1">
    <citation type="submission" date="2025-08" db="UniProtKB">
        <authorList>
            <consortium name="RefSeq"/>
        </authorList>
    </citation>
    <scope>IDENTIFICATION</scope>
    <source>
        <tissue evidence="4">Young leaves</tissue>
    </source>
</reference>
<feature type="transmembrane region" description="Helical" evidence="2">
    <location>
        <begin position="880"/>
        <end position="901"/>
    </location>
</feature>
<feature type="transmembrane region" description="Helical" evidence="2">
    <location>
        <begin position="807"/>
        <end position="830"/>
    </location>
</feature>
<dbReference type="Proteomes" id="UP000504609">
    <property type="component" value="Unplaced"/>
</dbReference>
<keyword evidence="3" id="KW-1185">Reference proteome</keyword>
<evidence type="ECO:0000313" key="3">
    <source>
        <dbReference type="Proteomes" id="UP000504609"/>
    </source>
</evidence>
<keyword evidence="2" id="KW-0812">Transmembrane</keyword>
<keyword evidence="2" id="KW-1133">Transmembrane helix</keyword>
<dbReference type="KEGG" id="cmos:111456533"/>
<feature type="transmembrane region" description="Helical" evidence="2">
    <location>
        <begin position="759"/>
        <end position="777"/>
    </location>
</feature>
<name>A0A6J1GQA4_CUCMO</name>
<protein>
    <submittedName>
        <fullName evidence="4">Uncharacterized protein LOC111456533 isoform X1</fullName>
    </submittedName>
</protein>
<evidence type="ECO:0000256" key="2">
    <source>
        <dbReference type="SAM" id="Phobius"/>
    </source>
</evidence>
<gene>
    <name evidence="4" type="primary">LOC111456533</name>
</gene>
<organism evidence="3 4">
    <name type="scientific">Cucurbita moschata</name>
    <name type="common">Winter crookneck squash</name>
    <name type="synonym">Cucurbita pepo var. moschata</name>
    <dbReference type="NCBI Taxonomy" id="3662"/>
    <lineage>
        <taxon>Eukaryota</taxon>
        <taxon>Viridiplantae</taxon>
        <taxon>Streptophyta</taxon>
        <taxon>Embryophyta</taxon>
        <taxon>Tracheophyta</taxon>
        <taxon>Spermatophyta</taxon>
        <taxon>Magnoliopsida</taxon>
        <taxon>eudicotyledons</taxon>
        <taxon>Gunneridae</taxon>
        <taxon>Pentapetalae</taxon>
        <taxon>rosids</taxon>
        <taxon>fabids</taxon>
        <taxon>Cucurbitales</taxon>
        <taxon>Cucurbitaceae</taxon>
        <taxon>Cucurbiteae</taxon>
        <taxon>Cucurbita</taxon>
    </lineage>
</organism>
<dbReference type="AlphaFoldDB" id="A0A6J1GQA4"/>
<dbReference type="PANTHER" id="PTHR38937">
    <property type="entry name" value="MEMBRANE PROTEIN OF ER BODY-LIKE PROTEIN"/>
    <property type="match status" value="1"/>
</dbReference>
<keyword evidence="1" id="KW-0175">Coiled coil</keyword>
<keyword evidence="2" id="KW-0472">Membrane</keyword>
<feature type="coiled-coil region" evidence="1">
    <location>
        <begin position="186"/>
        <end position="239"/>
    </location>
</feature>
<feature type="transmembrane region" description="Helical" evidence="2">
    <location>
        <begin position="842"/>
        <end position="860"/>
    </location>
</feature>
<dbReference type="GeneID" id="111456533"/>
<accession>A0A6J1GQA4</accession>
<dbReference type="InterPro" id="IPR052843">
    <property type="entry name" value="ER_body_metal_sequester"/>
</dbReference>
<proteinExistence type="predicted"/>
<dbReference type="RefSeq" id="XP_022954206.1">
    <property type="nucleotide sequence ID" value="XM_023098438.1"/>
</dbReference>
<dbReference type="PANTHER" id="PTHR38937:SF2">
    <property type="entry name" value="MEMBRANE PROTEIN OF ER BODY-LIKE PROTEIN ISOFORM X1"/>
    <property type="match status" value="1"/>
</dbReference>
<sequence>MSLLELLEEFWQFLESTKDTNSNKKCPAFLSKIFTQQLGLSMGTTEEENKRWEEQFPLGMAGKMEPDFLKKKQTVDFLSTISLRKPVEAKEIEEINYWENIAERKYTEAEPILQILSSIETRLSCLDGFIEIKKLKMERSLLFRLNPEKFSSYGRYEITFMVGRLRLRDLSTDYFWLLQGGVERSCIDMMEKLLRLRKQLIEQEDEYGDILKGKSLKNKEDVLRELVNTRRELEHAEKVYLISRRRNLRSQSSSEVDDVISKQSDEEFLTDMIRRKKEMMKLEAIFVGLLQNSTKYLVEKLLGYSKDVLGLAVSLTRELLALDELSDSELREQMNFGSLDDIIWMLMSWRQYYSWGQRQIYPNLWLEMHTDKEYQIYTLERMVNLREQYLRVEDEYLWVLEERHTKKHANTYTSFDVHQIHLEYIWEKVLQTSLNWRNDWILRLDAYTRELQKSFEHDVLDNEIMEELKEAERAYCDFIERRHITNLDNIPLMDVSQIYAKYNHPKLLVDINSLRLKMKKLESDCDRMLLKVTYEYKQQERVEYEMMAKARKLLWKIDYRYFDRFKHNMESKKFLQLLPTTSKVQSFQASESFNFFKMLNDSIKSYNIYCSKCQNCINNLIQSDLKLEDVEESSAKFSYEDEKDIPKKCYEVIYKFLNLHTTHCPACTNYVREVTIQHAPKQSTTLVQVPKPSIHGTADEEIIDHQEGLVITIFHPDEPSTRVRRWEIRRLIVLGGLMESITSLAIVTAAMSAKISDGNIIALALTNLIAGLFIIRHDVSRLQKKRKIPRIEVDGNNYKEVLKEKMYSLLCFIIAYLSFLCFGLVPPLVYALSSLKIRNKNLKIIAAAGASLSCTALLAVQKAHINQKPRHRLVYVKTAAVDVSVGVGAFGISYLAGYMFGHLAEELLWDL</sequence>
<evidence type="ECO:0000256" key="1">
    <source>
        <dbReference type="SAM" id="Coils"/>
    </source>
</evidence>
<evidence type="ECO:0000313" key="4">
    <source>
        <dbReference type="RefSeq" id="XP_022954206.1"/>
    </source>
</evidence>